<keyword evidence="5 7" id="KW-0472">Membrane</keyword>
<keyword evidence="4 7" id="KW-1133">Transmembrane helix</keyword>
<evidence type="ECO:0000256" key="4">
    <source>
        <dbReference type="ARBA" id="ARBA00022989"/>
    </source>
</evidence>
<feature type="transmembrane region" description="Helical" evidence="7">
    <location>
        <begin position="289"/>
        <end position="310"/>
    </location>
</feature>
<comment type="similarity">
    <text evidence="2">Belongs to the major facilitator superfamily. Proton-dependent oligopeptide transporter (POT/PTR) (TC 2.A.17) family.</text>
</comment>
<dbReference type="GO" id="GO:0022857">
    <property type="term" value="F:transmembrane transporter activity"/>
    <property type="evidence" value="ECO:0007669"/>
    <property type="project" value="InterPro"/>
</dbReference>
<dbReference type="Pfam" id="PF00854">
    <property type="entry name" value="PTR2"/>
    <property type="match status" value="1"/>
</dbReference>
<evidence type="ECO:0000313" key="9">
    <source>
        <dbReference type="Proteomes" id="UP000826271"/>
    </source>
</evidence>
<evidence type="ECO:0008006" key="10">
    <source>
        <dbReference type="Google" id="ProtNLM"/>
    </source>
</evidence>
<feature type="transmembrane region" description="Helical" evidence="7">
    <location>
        <begin position="100"/>
        <end position="121"/>
    </location>
</feature>
<dbReference type="SUPFAM" id="SSF103473">
    <property type="entry name" value="MFS general substrate transporter"/>
    <property type="match status" value="1"/>
</dbReference>
<feature type="transmembrane region" description="Helical" evidence="7">
    <location>
        <begin position="364"/>
        <end position="384"/>
    </location>
</feature>
<gene>
    <name evidence="8" type="ORF">BUALT_Bualt11G0127800</name>
</gene>
<protein>
    <recommendedName>
        <fullName evidence="10">Protein NRT1/ PTR FAMILY 5.5-like</fullName>
    </recommendedName>
</protein>
<evidence type="ECO:0000256" key="7">
    <source>
        <dbReference type="SAM" id="Phobius"/>
    </source>
</evidence>
<feature type="transmembrane region" description="Helical" evidence="7">
    <location>
        <begin position="141"/>
        <end position="160"/>
    </location>
</feature>
<feature type="transmembrane region" description="Helical" evidence="7">
    <location>
        <begin position="404"/>
        <end position="425"/>
    </location>
</feature>
<evidence type="ECO:0000256" key="2">
    <source>
        <dbReference type="ARBA" id="ARBA00005982"/>
    </source>
</evidence>
<keyword evidence="3 7" id="KW-0812">Transmembrane</keyword>
<sequence>MLAKEISPFGNDCGNRSCMIALNLFSMYFPVHEFPFKLLLYADFVVELAFFEIWSMQTYLTGVWKMSVTRAAAILNIWEGIIKMLPICFVLLVDTLMGDFLMLVLSSIAYCVGLSLLFTSSSLVRADCQHDNPMCVGDTETILFCTALALIAVGISGHRVSLRSFLNEQLSDADIGLSKWAILFPIYTYSSHWRYWPSFRKTMANPLWDSSNLCRCGNLDVFNGVFVASASKISQQFPREDARFYNNVVSHFRTSNLKCLDRAAFVVGEELEKNRWKLCTITEVEETKLLIRLVPIWITFIVCGIVSSFANTYFQEQANHMNNKMGKLDVPPIVLLVILKWVEVASAQLYGLTIKRPGKYATRIGILVAMIFSVLCCITAAGVETRRLSVVRRYGLVNKPDDDIPMSIFWLLMQICLLAIMNSLLKTGIDAFYKYYAPPSLLDYLNYFAEGALGVGFTCGPLLVSIVGKISEKGGKISWFQHTLNRSRLDKYYWVMAALCSVNLLVYILVASIYEDRQVPDDREGSSTPEGSIEG</sequence>
<reference evidence="8" key="1">
    <citation type="submission" date="2019-10" db="EMBL/GenBank/DDBJ databases">
        <authorList>
            <person name="Zhang R."/>
            <person name="Pan Y."/>
            <person name="Wang J."/>
            <person name="Ma R."/>
            <person name="Yu S."/>
        </authorList>
    </citation>
    <scope>NUCLEOTIDE SEQUENCE</scope>
    <source>
        <strain evidence="8">LA-IB0</strain>
        <tissue evidence="8">Leaf</tissue>
    </source>
</reference>
<dbReference type="Gene3D" id="1.20.1250.20">
    <property type="entry name" value="MFS general substrate transporter like domains"/>
    <property type="match status" value="2"/>
</dbReference>
<dbReference type="PANTHER" id="PTHR11654">
    <property type="entry name" value="OLIGOPEPTIDE TRANSPORTER-RELATED"/>
    <property type="match status" value="1"/>
</dbReference>
<evidence type="ECO:0000313" key="8">
    <source>
        <dbReference type="EMBL" id="KAG8374399.1"/>
    </source>
</evidence>
<dbReference type="AlphaFoldDB" id="A0AAV6WUN1"/>
<feature type="transmembrane region" description="Helical" evidence="7">
    <location>
        <begin position="72"/>
        <end position="93"/>
    </location>
</feature>
<accession>A0AAV6WUN1</accession>
<dbReference type="EMBL" id="WHWC01000011">
    <property type="protein sequence ID" value="KAG8374399.1"/>
    <property type="molecule type" value="Genomic_DNA"/>
</dbReference>
<feature type="transmembrane region" description="Helical" evidence="7">
    <location>
        <begin position="330"/>
        <end position="352"/>
    </location>
</feature>
<comment type="similarity">
    <text evidence="6">Belongs to the major facilitator superfamily. Phosphate:H(+) symporter (TC 2.A.1.9) family.</text>
</comment>
<evidence type="ECO:0000256" key="3">
    <source>
        <dbReference type="ARBA" id="ARBA00022692"/>
    </source>
</evidence>
<evidence type="ECO:0000256" key="1">
    <source>
        <dbReference type="ARBA" id="ARBA00004141"/>
    </source>
</evidence>
<organism evidence="8 9">
    <name type="scientific">Buddleja alternifolia</name>
    <dbReference type="NCBI Taxonomy" id="168488"/>
    <lineage>
        <taxon>Eukaryota</taxon>
        <taxon>Viridiplantae</taxon>
        <taxon>Streptophyta</taxon>
        <taxon>Embryophyta</taxon>
        <taxon>Tracheophyta</taxon>
        <taxon>Spermatophyta</taxon>
        <taxon>Magnoliopsida</taxon>
        <taxon>eudicotyledons</taxon>
        <taxon>Gunneridae</taxon>
        <taxon>Pentapetalae</taxon>
        <taxon>asterids</taxon>
        <taxon>lamiids</taxon>
        <taxon>Lamiales</taxon>
        <taxon>Scrophulariaceae</taxon>
        <taxon>Buddlejeae</taxon>
        <taxon>Buddleja</taxon>
    </lineage>
</organism>
<feature type="transmembrane region" description="Helical" evidence="7">
    <location>
        <begin position="38"/>
        <end position="60"/>
    </location>
</feature>
<dbReference type="GO" id="GO:0016020">
    <property type="term" value="C:membrane"/>
    <property type="evidence" value="ECO:0007669"/>
    <property type="project" value="UniProtKB-SubCell"/>
</dbReference>
<feature type="transmembrane region" description="Helical" evidence="7">
    <location>
        <begin position="492"/>
        <end position="514"/>
    </location>
</feature>
<comment type="caution">
    <text evidence="8">The sequence shown here is derived from an EMBL/GenBank/DDBJ whole genome shotgun (WGS) entry which is preliminary data.</text>
</comment>
<evidence type="ECO:0000256" key="5">
    <source>
        <dbReference type="ARBA" id="ARBA00023136"/>
    </source>
</evidence>
<proteinExistence type="inferred from homology"/>
<keyword evidence="9" id="KW-1185">Reference proteome</keyword>
<name>A0AAV6WUN1_9LAMI</name>
<dbReference type="InterPro" id="IPR000109">
    <property type="entry name" value="POT_fam"/>
</dbReference>
<comment type="subcellular location">
    <subcellularLocation>
        <location evidence="1">Membrane</location>
        <topology evidence="1">Multi-pass membrane protein</topology>
    </subcellularLocation>
</comment>
<dbReference type="InterPro" id="IPR036259">
    <property type="entry name" value="MFS_trans_sf"/>
</dbReference>
<evidence type="ECO:0000256" key="6">
    <source>
        <dbReference type="ARBA" id="ARBA00044504"/>
    </source>
</evidence>
<dbReference type="Proteomes" id="UP000826271">
    <property type="component" value="Unassembled WGS sequence"/>
</dbReference>